<comment type="similarity">
    <text evidence="1">Belongs to the bacterial solute-binding protein 3 family.</text>
</comment>
<name>A0ABS1U189_9PROT</name>
<evidence type="ECO:0000256" key="3">
    <source>
        <dbReference type="ARBA" id="ARBA00022729"/>
    </source>
</evidence>
<keyword evidence="3 4" id="KW-0732">Signal</keyword>
<evidence type="ECO:0000256" key="2">
    <source>
        <dbReference type="ARBA" id="ARBA00022448"/>
    </source>
</evidence>
<dbReference type="InterPro" id="IPR051455">
    <property type="entry name" value="Bact_solute-bind_prot3"/>
</dbReference>
<evidence type="ECO:0000256" key="4">
    <source>
        <dbReference type="SAM" id="SignalP"/>
    </source>
</evidence>
<evidence type="ECO:0000313" key="7">
    <source>
        <dbReference type="Proteomes" id="UP000660885"/>
    </source>
</evidence>
<dbReference type="CDD" id="cd13692">
    <property type="entry name" value="PBP2_BztA"/>
    <property type="match status" value="1"/>
</dbReference>
<organism evidence="6 7">
    <name type="scientific">Belnapia arida</name>
    <dbReference type="NCBI Taxonomy" id="2804533"/>
    <lineage>
        <taxon>Bacteria</taxon>
        <taxon>Pseudomonadati</taxon>
        <taxon>Pseudomonadota</taxon>
        <taxon>Alphaproteobacteria</taxon>
        <taxon>Acetobacterales</taxon>
        <taxon>Roseomonadaceae</taxon>
        <taxon>Belnapia</taxon>
    </lineage>
</organism>
<feature type="signal peptide" evidence="4">
    <location>
        <begin position="1"/>
        <end position="21"/>
    </location>
</feature>
<dbReference type="InterPro" id="IPR001638">
    <property type="entry name" value="Solute-binding_3/MltF_N"/>
</dbReference>
<comment type="caution">
    <text evidence="6">The sequence shown here is derived from an EMBL/GenBank/DDBJ whole genome shotgun (WGS) entry which is preliminary data.</text>
</comment>
<dbReference type="PANTHER" id="PTHR30085:SF7">
    <property type="entry name" value="AMINO-ACID ABC TRANSPORTER-BINDING PROTEIN YHDW-RELATED"/>
    <property type="match status" value="1"/>
</dbReference>
<proteinExistence type="inferred from homology"/>
<dbReference type="Gene3D" id="3.40.190.10">
    <property type="entry name" value="Periplasmic binding protein-like II"/>
    <property type="match status" value="2"/>
</dbReference>
<dbReference type="SUPFAM" id="SSF53850">
    <property type="entry name" value="Periplasmic binding protein-like II"/>
    <property type="match status" value="1"/>
</dbReference>
<dbReference type="SMART" id="SM00062">
    <property type="entry name" value="PBPb"/>
    <property type="match status" value="1"/>
</dbReference>
<dbReference type="RefSeq" id="WP_202831442.1">
    <property type="nucleotide sequence ID" value="NZ_JAETWB010000003.1"/>
</dbReference>
<evidence type="ECO:0000259" key="5">
    <source>
        <dbReference type="SMART" id="SM00062"/>
    </source>
</evidence>
<keyword evidence="7" id="KW-1185">Reference proteome</keyword>
<dbReference type="EMBL" id="JAETWB010000003">
    <property type="protein sequence ID" value="MBL6078285.1"/>
    <property type="molecule type" value="Genomic_DNA"/>
</dbReference>
<accession>A0ABS1U189</accession>
<reference evidence="6 7" key="1">
    <citation type="submission" date="2021-01" db="EMBL/GenBank/DDBJ databases">
        <title>Belnapia mucosa sp. nov. and Belnapia arida sp. nov., isolated from the Tabernas Desert (Almeria, Spain).</title>
        <authorList>
            <person name="Molina-Menor E."/>
            <person name="Vidal-Verdu A."/>
            <person name="Calonge A."/>
            <person name="Satari L."/>
            <person name="Pereto J."/>
            <person name="Porcar M."/>
        </authorList>
    </citation>
    <scope>NUCLEOTIDE SEQUENCE [LARGE SCALE GENOMIC DNA]</scope>
    <source>
        <strain evidence="6 7">T18</strain>
    </source>
</reference>
<feature type="chain" id="PRO_5045598458" evidence="4">
    <location>
        <begin position="22"/>
        <end position="342"/>
    </location>
</feature>
<protein>
    <submittedName>
        <fullName evidence="6">Amino acid ABC transporter substrate-binding protein</fullName>
    </submittedName>
</protein>
<sequence>MRRLCLLALLALGLAAGPAAAQPRPSGSATLDAIRARGQLLCGVSGEIAGFSLADSRGEVQGLDADYCRAIAAAVLGDAKRVRYVNLSAQTRFTALQSGEIDVLIRNTGWSLTREGNLGLLFAATNFWDGTTFIVRADSGVTEPGQLDGASVCVRPGTSTELDLADYFRTRNMRFTPVMIGGVTEVQEAFLAGRCDAFTTDASQLAGFRWRLGPERAKDYRILPQMISTGPSGSMVRKGDDRWFDVVRWVHFALLTAEVLEVRSTELARHDASTNPDIRRLLGREGNLGEALGLDNRWAYEAIRQVGNYGEMWDRSITPMGVERGPNALWTKGGLQFAPPMR</sequence>
<evidence type="ECO:0000256" key="1">
    <source>
        <dbReference type="ARBA" id="ARBA00010333"/>
    </source>
</evidence>
<dbReference type="Pfam" id="PF00497">
    <property type="entry name" value="SBP_bac_3"/>
    <property type="match status" value="1"/>
</dbReference>
<feature type="domain" description="Solute-binding protein family 3/N-terminal" evidence="5">
    <location>
        <begin position="39"/>
        <end position="271"/>
    </location>
</feature>
<gene>
    <name evidence="6" type="ORF">JMJ56_09735</name>
</gene>
<dbReference type="PANTHER" id="PTHR30085">
    <property type="entry name" value="AMINO ACID ABC TRANSPORTER PERMEASE"/>
    <property type="match status" value="1"/>
</dbReference>
<evidence type="ECO:0000313" key="6">
    <source>
        <dbReference type="EMBL" id="MBL6078285.1"/>
    </source>
</evidence>
<dbReference type="Proteomes" id="UP000660885">
    <property type="component" value="Unassembled WGS sequence"/>
</dbReference>
<keyword evidence="2" id="KW-0813">Transport</keyword>